<accession>A0ABU2KUD3</accession>
<sequence length="69" mass="7646">MTISPDAGVETLISASSYLSPGLLWLLAFGVVPVVIFIVGWTASRPRREMVSRQIDEAEARRARWGGDW</sequence>
<proteinExistence type="predicted"/>
<evidence type="ECO:0000313" key="3">
    <source>
        <dbReference type="Proteomes" id="UP001183226"/>
    </source>
</evidence>
<name>A0ABU2KUD3_9ACTN</name>
<dbReference type="Proteomes" id="UP001183226">
    <property type="component" value="Unassembled WGS sequence"/>
</dbReference>
<organism evidence="2 3">
    <name type="scientific">Streptomonospora wellingtoniae</name>
    <dbReference type="NCBI Taxonomy" id="3075544"/>
    <lineage>
        <taxon>Bacteria</taxon>
        <taxon>Bacillati</taxon>
        <taxon>Actinomycetota</taxon>
        <taxon>Actinomycetes</taxon>
        <taxon>Streptosporangiales</taxon>
        <taxon>Nocardiopsidaceae</taxon>
        <taxon>Streptomonospora</taxon>
    </lineage>
</organism>
<evidence type="ECO:0000256" key="1">
    <source>
        <dbReference type="SAM" id="Phobius"/>
    </source>
</evidence>
<keyword evidence="1" id="KW-0472">Membrane</keyword>
<dbReference type="EMBL" id="JAVREK010000011">
    <property type="protein sequence ID" value="MDT0302862.1"/>
    <property type="molecule type" value="Genomic_DNA"/>
</dbReference>
<evidence type="ECO:0000313" key="2">
    <source>
        <dbReference type="EMBL" id="MDT0302862.1"/>
    </source>
</evidence>
<keyword evidence="3" id="KW-1185">Reference proteome</keyword>
<reference evidence="3" key="1">
    <citation type="submission" date="2023-07" db="EMBL/GenBank/DDBJ databases">
        <title>30 novel species of actinomycetes from the DSMZ collection.</title>
        <authorList>
            <person name="Nouioui I."/>
        </authorList>
    </citation>
    <scope>NUCLEOTIDE SEQUENCE [LARGE SCALE GENOMIC DNA]</scope>
    <source>
        <strain evidence="3">DSM 45055</strain>
    </source>
</reference>
<dbReference type="RefSeq" id="WP_311545346.1">
    <property type="nucleotide sequence ID" value="NZ_JAVREK010000011.1"/>
</dbReference>
<comment type="caution">
    <text evidence="2">The sequence shown here is derived from an EMBL/GenBank/DDBJ whole genome shotgun (WGS) entry which is preliminary data.</text>
</comment>
<keyword evidence="1" id="KW-0812">Transmembrane</keyword>
<feature type="transmembrane region" description="Helical" evidence="1">
    <location>
        <begin position="22"/>
        <end position="43"/>
    </location>
</feature>
<protein>
    <submittedName>
        <fullName evidence="2">Uncharacterized protein</fullName>
    </submittedName>
</protein>
<gene>
    <name evidence="2" type="ORF">RM446_12135</name>
</gene>
<keyword evidence="1" id="KW-1133">Transmembrane helix</keyword>